<evidence type="ECO:0000259" key="1">
    <source>
        <dbReference type="Pfam" id="PF20803"/>
    </source>
</evidence>
<evidence type="ECO:0000313" key="3">
    <source>
        <dbReference type="Proteomes" id="UP000177360"/>
    </source>
</evidence>
<dbReference type="Pfam" id="PF20803">
    <property type="entry name" value="PaaX_M"/>
    <property type="match status" value="1"/>
</dbReference>
<comment type="caution">
    <text evidence="2">The sequence shown here is derived from an EMBL/GenBank/DDBJ whole genome shotgun (WGS) entry which is preliminary data.</text>
</comment>
<protein>
    <recommendedName>
        <fullName evidence="1">Transcriptional repressor PaaX-like central Cas2-like domain-containing protein</fullName>
    </recommendedName>
</protein>
<sequence length="179" mass="21428">MLSVKKKILLLLFGGIALGFYYTPTRQWRILKGISYEWNKIDREKLREEINELYRSKLISKNRNLDGSVTAVLTEKGKLKALTYRFHEMKIEKTKWDGKWRLVIFDIPERLRKGRDALRGKLLEIGFYEFQKSALIVPYECKNEVNFVIEFFDLRKYVRFCVLESIDNELHLKKIFNLV</sequence>
<reference evidence="2 3" key="1">
    <citation type="journal article" date="2016" name="Nat. Commun.">
        <title>Thousands of microbial genomes shed light on interconnected biogeochemical processes in an aquifer system.</title>
        <authorList>
            <person name="Anantharaman K."/>
            <person name="Brown C.T."/>
            <person name="Hug L.A."/>
            <person name="Sharon I."/>
            <person name="Castelle C.J."/>
            <person name="Probst A.J."/>
            <person name="Thomas B.C."/>
            <person name="Singh A."/>
            <person name="Wilkins M.J."/>
            <person name="Karaoz U."/>
            <person name="Brodie E.L."/>
            <person name="Williams K.H."/>
            <person name="Hubbard S.S."/>
            <person name="Banfield J.F."/>
        </authorList>
    </citation>
    <scope>NUCLEOTIDE SEQUENCE [LARGE SCALE GENOMIC DNA]</scope>
</reference>
<proteinExistence type="predicted"/>
<gene>
    <name evidence="2" type="ORF">A2626_01375</name>
</gene>
<organism evidence="2 3">
    <name type="scientific">Candidatus Nealsonbacteria bacterium RIFCSPHIGHO2_01_FULL_38_55</name>
    <dbReference type="NCBI Taxonomy" id="1801664"/>
    <lineage>
        <taxon>Bacteria</taxon>
        <taxon>Candidatus Nealsoniibacteriota</taxon>
    </lineage>
</organism>
<dbReference type="Gene3D" id="3.30.70.2650">
    <property type="match status" value="1"/>
</dbReference>
<name>A0A1G2E0A3_9BACT</name>
<evidence type="ECO:0000313" key="2">
    <source>
        <dbReference type="EMBL" id="OGZ19237.1"/>
    </source>
</evidence>
<dbReference type="EMBL" id="MHLZ01000040">
    <property type="protein sequence ID" value="OGZ19237.1"/>
    <property type="molecule type" value="Genomic_DNA"/>
</dbReference>
<accession>A0A1G2E0A3</accession>
<dbReference type="Proteomes" id="UP000177360">
    <property type="component" value="Unassembled WGS sequence"/>
</dbReference>
<dbReference type="AlphaFoldDB" id="A0A1G2E0A3"/>
<feature type="domain" description="Transcriptional repressor PaaX-like central Cas2-like" evidence="1">
    <location>
        <begin position="94"/>
        <end position="166"/>
    </location>
</feature>
<dbReference type="InterPro" id="IPR048846">
    <property type="entry name" value="PaaX-like_central"/>
</dbReference>